<proteinExistence type="predicted"/>
<dbReference type="Proteomes" id="UP000008075">
    <property type="component" value="Chromosome"/>
</dbReference>
<accession>D3V9X4</accession>
<dbReference type="EMBL" id="FN667742">
    <property type="protein sequence ID" value="CBJ89362.1"/>
    <property type="molecule type" value="Genomic_DNA"/>
</dbReference>
<dbReference type="HOGENOM" id="CLU_3224061_0_0_6"/>
<organism evidence="1 2">
    <name type="scientific">Xenorhabdus nematophila (strain ATCC 19061 / DSM 3370 / CCUG 14189 / LMG 1036 / NCIMB 9965 / AN6)</name>
    <dbReference type="NCBI Taxonomy" id="406817"/>
    <lineage>
        <taxon>Bacteria</taxon>
        <taxon>Pseudomonadati</taxon>
        <taxon>Pseudomonadota</taxon>
        <taxon>Gammaproteobacteria</taxon>
        <taxon>Enterobacterales</taxon>
        <taxon>Morganellaceae</taxon>
        <taxon>Xenorhabdus</taxon>
    </lineage>
</organism>
<evidence type="ECO:0000313" key="1">
    <source>
        <dbReference type="EMBL" id="CBJ89362.1"/>
    </source>
</evidence>
<name>D3V9X4_XENNA</name>
<dbReference type="KEGG" id="xne:XNC1_1297"/>
<dbReference type="AlphaFoldDB" id="D3V9X4"/>
<gene>
    <name evidence="1" type="ordered locus">XNC1_1297</name>
</gene>
<reference evidence="1 2" key="1">
    <citation type="journal article" date="2011" name="PLoS ONE">
        <title>The entomopathogenic bacterial endosymbionts xenorhabdus and photorhabdus: convergent lifestyles from divergent genomes.</title>
        <authorList>
            <person name="Chaston J.M."/>
            <person name="Suen G."/>
            <person name="Tucker S.L."/>
            <person name="Andersen A.W."/>
            <person name="Bhasin A."/>
            <person name="Bode E."/>
            <person name="Bode H.B."/>
            <person name="Brachmann A.O."/>
            <person name="Cowles C.E."/>
            <person name="Cowles K.N."/>
            <person name="Darby C."/>
            <person name="de Leon L."/>
            <person name="Drace K."/>
            <person name="Du Z."/>
            <person name="Givaudan A."/>
            <person name="Herbert Tran E.E."/>
            <person name="Jewell K.A."/>
            <person name="Knack J.J."/>
            <person name="Krasomil-Osterfeld K.C."/>
            <person name="Kukor R."/>
            <person name="Lanois A."/>
            <person name="Latreille P."/>
            <person name="Leimgruber N.K."/>
            <person name="Lipke C.M."/>
            <person name="Liu R."/>
            <person name="Lu X."/>
            <person name="Martens E.C."/>
            <person name="Marri P.R."/>
            <person name="Medigue C."/>
            <person name="Menard M.L."/>
            <person name="Miller N.M."/>
            <person name="Morales-Soto N."/>
            <person name="Norton S."/>
            <person name="Ogier J.C."/>
            <person name="Orchard S.S."/>
            <person name="Park D."/>
            <person name="Park Y."/>
            <person name="Qurollo B.A."/>
            <person name="Sugar D.R."/>
            <person name="Richards G.R."/>
            <person name="Rouy Z."/>
            <person name="Slominski B."/>
            <person name="Slominski K."/>
            <person name="Snyder H."/>
            <person name="Tjaden B.C."/>
            <person name="van der Hoeven R."/>
            <person name="Welch R.D."/>
            <person name="Wheeler C."/>
            <person name="Xiang B."/>
            <person name="Barbazuk B."/>
            <person name="Gaudriault S."/>
            <person name="Goodner B."/>
            <person name="Slater S.C."/>
            <person name="Forst S."/>
            <person name="Goldman B.S."/>
            <person name="Goodrich-Blair H."/>
        </authorList>
    </citation>
    <scope>NUCLEOTIDE SEQUENCE [LARGE SCALE GENOMIC DNA]</scope>
    <source>
        <strain evidence="2">ATCC 19061 / DSM 3370 / CCUG 14189 / LMG 1036 / NCIMB 9965 / AN6</strain>
    </source>
</reference>
<keyword evidence="2" id="KW-1185">Reference proteome</keyword>
<protein>
    <submittedName>
        <fullName evidence="1">Uncharacterized protein</fullName>
    </submittedName>
</protein>
<sequence>MLIVMILIIIHENKNKDYNFGEPELIPTAWIVISRYLYRDVSPC</sequence>
<evidence type="ECO:0000313" key="2">
    <source>
        <dbReference type="Proteomes" id="UP000008075"/>
    </source>
</evidence>
<dbReference type="STRING" id="406817.XNC1_1297"/>